<dbReference type="InterPro" id="IPR000847">
    <property type="entry name" value="LysR_HTH_N"/>
</dbReference>
<dbReference type="GO" id="GO:0003700">
    <property type="term" value="F:DNA-binding transcription factor activity"/>
    <property type="evidence" value="ECO:0007669"/>
    <property type="project" value="InterPro"/>
</dbReference>
<accession>A0AAU7KD46</accession>
<dbReference type="EMBL" id="CP098827">
    <property type="protein sequence ID" value="XBO69372.1"/>
    <property type="molecule type" value="Genomic_DNA"/>
</dbReference>
<evidence type="ECO:0000256" key="2">
    <source>
        <dbReference type="ARBA" id="ARBA00023015"/>
    </source>
</evidence>
<dbReference type="PANTHER" id="PTHR30126:SF81">
    <property type="entry name" value="HTH-TYPE TRANSCRIPTIONAL REGULATOR ILVY"/>
    <property type="match status" value="1"/>
</dbReference>
<comment type="similarity">
    <text evidence="1">Belongs to the LysR transcriptional regulatory family.</text>
</comment>
<dbReference type="InterPro" id="IPR036390">
    <property type="entry name" value="WH_DNA-bd_sf"/>
</dbReference>
<evidence type="ECO:0000256" key="1">
    <source>
        <dbReference type="ARBA" id="ARBA00009437"/>
    </source>
</evidence>
<protein>
    <submittedName>
        <fullName evidence="6">LysR family transcriptional regulator</fullName>
    </submittedName>
</protein>
<evidence type="ECO:0000256" key="4">
    <source>
        <dbReference type="ARBA" id="ARBA00023163"/>
    </source>
</evidence>
<dbReference type="SUPFAM" id="SSF46785">
    <property type="entry name" value="Winged helix' DNA-binding domain"/>
    <property type="match status" value="1"/>
</dbReference>
<dbReference type="AlphaFoldDB" id="A0AAU7KD46"/>
<dbReference type="RefSeq" id="WP_124803678.1">
    <property type="nucleotide sequence ID" value="NZ_CP098827.1"/>
</dbReference>
<evidence type="ECO:0000256" key="3">
    <source>
        <dbReference type="ARBA" id="ARBA00023125"/>
    </source>
</evidence>
<dbReference type="Gene3D" id="1.10.10.10">
    <property type="entry name" value="Winged helix-like DNA-binding domain superfamily/Winged helix DNA-binding domain"/>
    <property type="match status" value="1"/>
</dbReference>
<dbReference type="GO" id="GO:0000976">
    <property type="term" value="F:transcription cis-regulatory region binding"/>
    <property type="evidence" value="ECO:0007669"/>
    <property type="project" value="TreeGrafter"/>
</dbReference>
<sequence>MDTQSLQAFLAVADSGSFSRAAEQLHLTQPAVSKRIASLEALTRARLFDRIGRRVSLTEAGRLLLPRARQILVMVDDSRRALSNLSDEVSGELTLATSHHIGLHRLPPVLGSYVKRYPEVRLDLRFLDSEQAYQGVLDGDIEVALVTLSAHPDPQLRATRVWVDDMTFVAAPEHPLARESRVTLATLCEHDALLPGPLTFTRQLILERLARHGLAPRVGQSTNYLETLKMMASAGLGWSLLPDPMVERDIASERLVRLALEEPAIQRPLGYLVHRDRTLSNAARSLLECLDQEAVANPASP</sequence>
<proteinExistence type="inferred from homology"/>
<gene>
    <name evidence="6" type="ORF">NFG58_12095</name>
</gene>
<dbReference type="PROSITE" id="PS50931">
    <property type="entry name" value="HTH_LYSR"/>
    <property type="match status" value="1"/>
</dbReference>
<dbReference type="CDD" id="cd05466">
    <property type="entry name" value="PBP2_LTTR_substrate"/>
    <property type="match status" value="1"/>
</dbReference>
<dbReference type="PANTHER" id="PTHR30126">
    <property type="entry name" value="HTH-TYPE TRANSCRIPTIONAL REGULATOR"/>
    <property type="match status" value="1"/>
</dbReference>
<dbReference type="SUPFAM" id="SSF53850">
    <property type="entry name" value="Periplasmic binding protein-like II"/>
    <property type="match status" value="1"/>
</dbReference>
<keyword evidence="2" id="KW-0805">Transcription regulation</keyword>
<dbReference type="Pfam" id="PF03466">
    <property type="entry name" value="LysR_substrate"/>
    <property type="match status" value="1"/>
</dbReference>
<dbReference type="InterPro" id="IPR036388">
    <property type="entry name" value="WH-like_DNA-bd_sf"/>
</dbReference>
<evidence type="ECO:0000313" key="6">
    <source>
        <dbReference type="EMBL" id="XBO69372.1"/>
    </source>
</evidence>
<keyword evidence="4" id="KW-0804">Transcription</keyword>
<reference evidence="6" key="1">
    <citation type="submission" date="2022-06" db="EMBL/GenBank/DDBJ databases">
        <title>A novel DMS-producing enzyme.</title>
        <authorList>
            <person name="Zhang Y."/>
        </authorList>
    </citation>
    <scope>NUCLEOTIDE SEQUENCE</scope>
    <source>
        <strain evidence="6">RT37</strain>
    </source>
</reference>
<dbReference type="FunFam" id="1.10.10.10:FF:000001">
    <property type="entry name" value="LysR family transcriptional regulator"/>
    <property type="match status" value="1"/>
</dbReference>
<dbReference type="Pfam" id="PF00126">
    <property type="entry name" value="HTH_1"/>
    <property type="match status" value="1"/>
</dbReference>
<feature type="domain" description="HTH lysR-type" evidence="5">
    <location>
        <begin position="1"/>
        <end position="58"/>
    </location>
</feature>
<dbReference type="PRINTS" id="PR00039">
    <property type="entry name" value="HTHLYSR"/>
</dbReference>
<dbReference type="Gene3D" id="3.40.190.290">
    <property type="match status" value="1"/>
</dbReference>
<organism evidence="6">
    <name type="scientific">Halomonas sp. RT37</name>
    <dbReference type="NCBI Taxonomy" id="2950872"/>
    <lineage>
        <taxon>Bacteria</taxon>
        <taxon>Pseudomonadati</taxon>
        <taxon>Pseudomonadota</taxon>
        <taxon>Gammaproteobacteria</taxon>
        <taxon>Oceanospirillales</taxon>
        <taxon>Halomonadaceae</taxon>
        <taxon>Halomonas</taxon>
    </lineage>
</organism>
<keyword evidence="3" id="KW-0238">DNA-binding</keyword>
<name>A0AAU7KD46_9GAMM</name>
<evidence type="ECO:0000259" key="5">
    <source>
        <dbReference type="PROSITE" id="PS50931"/>
    </source>
</evidence>
<dbReference type="InterPro" id="IPR005119">
    <property type="entry name" value="LysR_subst-bd"/>
</dbReference>